<dbReference type="InterPro" id="IPR013087">
    <property type="entry name" value="Znf_C2H2_type"/>
</dbReference>
<dbReference type="PROSITE" id="PS51011">
    <property type="entry name" value="ARID"/>
    <property type="match status" value="1"/>
</dbReference>
<feature type="region of interest" description="Disordered" evidence="5">
    <location>
        <begin position="1"/>
        <end position="24"/>
    </location>
</feature>
<keyword evidence="3" id="KW-0804">Transcription</keyword>
<name>A0A813V8Q4_9BILA</name>
<dbReference type="Proteomes" id="UP000682733">
    <property type="component" value="Unassembled WGS sequence"/>
</dbReference>
<feature type="compositionally biased region" description="Polar residues" evidence="5">
    <location>
        <begin position="690"/>
        <end position="706"/>
    </location>
</feature>
<dbReference type="SMART" id="SM01014">
    <property type="entry name" value="ARID"/>
    <property type="match status" value="1"/>
</dbReference>
<evidence type="ECO:0000256" key="2">
    <source>
        <dbReference type="ARBA" id="ARBA00023015"/>
    </source>
</evidence>
<dbReference type="EMBL" id="CAJOBA010000990">
    <property type="protein sequence ID" value="CAF3569254.1"/>
    <property type="molecule type" value="Genomic_DNA"/>
</dbReference>
<keyword evidence="4" id="KW-0539">Nucleus</keyword>
<dbReference type="Proteomes" id="UP000677228">
    <property type="component" value="Unassembled WGS sequence"/>
</dbReference>
<dbReference type="SUPFAM" id="SSF48371">
    <property type="entry name" value="ARM repeat"/>
    <property type="match status" value="1"/>
</dbReference>
<dbReference type="Gene3D" id="1.25.10.10">
    <property type="entry name" value="Leucine-rich Repeat Variant"/>
    <property type="match status" value="1"/>
</dbReference>
<dbReference type="InterPro" id="IPR036431">
    <property type="entry name" value="ARID_dom_sf"/>
</dbReference>
<accession>A0A813V8Q4</accession>
<evidence type="ECO:0000256" key="5">
    <source>
        <dbReference type="SAM" id="MobiDB-lite"/>
    </source>
</evidence>
<evidence type="ECO:0000259" key="6">
    <source>
        <dbReference type="PROSITE" id="PS51011"/>
    </source>
</evidence>
<dbReference type="InterPro" id="IPR011989">
    <property type="entry name" value="ARM-like"/>
</dbReference>
<feature type="region of interest" description="Disordered" evidence="5">
    <location>
        <begin position="690"/>
        <end position="774"/>
    </location>
</feature>
<proteinExistence type="predicted"/>
<protein>
    <recommendedName>
        <fullName evidence="6">ARID domain-containing protein</fullName>
    </recommendedName>
</protein>
<dbReference type="EMBL" id="CAJOBC010000746">
    <property type="protein sequence ID" value="CAF3621360.1"/>
    <property type="molecule type" value="Genomic_DNA"/>
</dbReference>
<dbReference type="Gene3D" id="1.10.150.60">
    <property type="entry name" value="ARID DNA-binding domain"/>
    <property type="match status" value="1"/>
</dbReference>
<dbReference type="SMART" id="SM00501">
    <property type="entry name" value="BRIGHT"/>
    <property type="match status" value="1"/>
</dbReference>
<dbReference type="InterPro" id="IPR016024">
    <property type="entry name" value="ARM-type_fold"/>
</dbReference>
<dbReference type="OrthoDB" id="1938591at2759"/>
<evidence type="ECO:0000313" key="11">
    <source>
        <dbReference type="Proteomes" id="UP000663829"/>
    </source>
</evidence>
<dbReference type="Proteomes" id="UP000663829">
    <property type="component" value="Unassembled WGS sequence"/>
</dbReference>
<evidence type="ECO:0000313" key="8">
    <source>
        <dbReference type="EMBL" id="CAF0834228.1"/>
    </source>
</evidence>
<dbReference type="GO" id="GO:0003677">
    <property type="term" value="F:DNA binding"/>
    <property type="evidence" value="ECO:0007669"/>
    <property type="project" value="InterPro"/>
</dbReference>
<feature type="region of interest" description="Disordered" evidence="5">
    <location>
        <begin position="1111"/>
        <end position="1134"/>
    </location>
</feature>
<feature type="domain" description="ARID" evidence="6">
    <location>
        <begin position="27"/>
        <end position="119"/>
    </location>
</feature>
<sequence>MTTQRPSLSRTPIPSTQNANSITSDPVVSSEDFLKRLREFHRCRGTLFRFLPTIAGVVVDLQSLYQAVVSNGGWEKVNDKQLWSIIAKQFNIETSCLNGTQALKNIYIRYLYVYEKISNGENVDAHDEDDEDSKRRTVSHLQRVPHSYNHQQHNVADSARVQQGLFREFVKRSEYEKLELSLLSGFPNELTFTLNTLLLLSSNDHQHPQQQRYPQLRLYKCPRILDILFHHMGLFLSENSNSHLQLLYENIWSKHVNYHLRSYWFRYCPKEIVTQILGKDDKKLAAVTNPSDENGEIILYNGFNGNAFDADFDHDIFEQNQELRVEQILMVIRNLSFDRANAQYLLAQTRNNQKLHMIYQFLLLTAYCERKEIQKYAFDIITNLAQLINLKHLEQINENILKLFIELIRSMLFENDDRLKIIRSLEIIGNLTSQGMSNELFLLDYIDIIVKKLIHIPDILILVHTLECLYRLSELGEQACNQMLKVDVIVTLINLLTIEAKSFSSQTIKTIKIVEMSAQPVLMPYQQPVLATMNGTTQHQVSNSTILVQTTQPPSTQQQQQQQQQQPQTVTYAVENTETNKSYYGTNNKLILQQQQQTLAKPPPPTLPLPSSTIIGVTASGNLLSGNNVFYPPTQSTSLPNNVTQGQQQQQTTIVINNLQQKQYVADESAEKKRKLDSISETIASVVNGYPSSLSPTFLDTQTQPSPAKKRSRSNRQRRKSSASSSTINGNISSSNSNSNMSQSQSFQFQQPKLEPSSGGDDSENSSSNHSSFYGQHIIGQSPLVNSYQISQQKPSAKPLSTTNESLSLETNDLQAPTTNILCDQISSILPPELSICHINDTSTTQIVHSIVSDIIDQCIPLTDQEVVDIVKTVLSDLCQRISERQINYNQIPSPVFKRKMETDNSSEHIKLKRTRALKAVKKLDQEYETMPPPLPVHDINGLQQSESKPKQRTRNRRQTIKTENHITSVTVYKTDEQPHHQIQTPILPVSAQSILPTTNNLVFVKSTASLPNVLTPTPAQPSVSFHPQQQLVQQNGGIEYQCEWEQCRKLFPSARSVFHHCCSQHVKTCTDNVCQWLGCDRIRRQKWALISHIQERHCSEAAFRHSFAKKQKQQITTTPTTATPPPVATTSTTGGQIVTGYAPDAAWLAVRRHMQIPTFDELPKNKEGPLTKSIRLTAALILRNIAHYSATGKQNLRQYEHIIANLALDPCEASNALTSCLWELYN</sequence>
<dbReference type="SUPFAM" id="SSF46774">
    <property type="entry name" value="ARID-like"/>
    <property type="match status" value="1"/>
</dbReference>
<dbReference type="EMBL" id="CAJNOK010000990">
    <property type="protein sequence ID" value="CAF0786971.1"/>
    <property type="molecule type" value="Genomic_DNA"/>
</dbReference>
<comment type="caution">
    <text evidence="8">The sequence shown here is derived from an EMBL/GenBank/DDBJ whole genome shotgun (WGS) entry which is preliminary data.</text>
</comment>
<feature type="region of interest" description="Disordered" evidence="5">
    <location>
        <begin position="929"/>
        <end position="959"/>
    </location>
</feature>
<dbReference type="PANTHER" id="PTHR22970">
    <property type="entry name" value="AT-RICH INTERACTIVE DOMAIN-CONTAINING PROTEIN 2"/>
    <property type="match status" value="1"/>
</dbReference>
<evidence type="ECO:0000313" key="9">
    <source>
        <dbReference type="EMBL" id="CAF3569254.1"/>
    </source>
</evidence>
<organism evidence="8 11">
    <name type="scientific">Didymodactylos carnosus</name>
    <dbReference type="NCBI Taxonomy" id="1234261"/>
    <lineage>
        <taxon>Eukaryota</taxon>
        <taxon>Metazoa</taxon>
        <taxon>Spiralia</taxon>
        <taxon>Gnathifera</taxon>
        <taxon>Rotifera</taxon>
        <taxon>Eurotatoria</taxon>
        <taxon>Bdelloidea</taxon>
        <taxon>Philodinida</taxon>
        <taxon>Philodinidae</taxon>
        <taxon>Didymodactylos</taxon>
    </lineage>
</organism>
<dbReference type="Pfam" id="PF01388">
    <property type="entry name" value="ARID"/>
    <property type="match status" value="1"/>
</dbReference>
<dbReference type="SMART" id="SM00355">
    <property type="entry name" value="ZnF_C2H2"/>
    <property type="match status" value="2"/>
</dbReference>
<dbReference type="GO" id="GO:0006325">
    <property type="term" value="P:chromatin organization"/>
    <property type="evidence" value="ECO:0007669"/>
    <property type="project" value="UniProtKB-KW"/>
</dbReference>
<feature type="compositionally biased region" description="Low complexity" evidence="5">
    <location>
        <begin position="722"/>
        <end position="772"/>
    </location>
</feature>
<keyword evidence="1" id="KW-0156">Chromatin regulator</keyword>
<feature type="compositionally biased region" description="Basic residues" evidence="5">
    <location>
        <begin position="708"/>
        <end position="721"/>
    </location>
</feature>
<keyword evidence="11" id="KW-1185">Reference proteome</keyword>
<evidence type="ECO:0000313" key="10">
    <source>
        <dbReference type="EMBL" id="CAF3621360.1"/>
    </source>
</evidence>
<dbReference type="EMBL" id="CAJNOQ010000746">
    <property type="protein sequence ID" value="CAF0834228.1"/>
    <property type="molecule type" value="Genomic_DNA"/>
</dbReference>
<reference evidence="8" key="1">
    <citation type="submission" date="2021-02" db="EMBL/GenBank/DDBJ databases">
        <authorList>
            <person name="Nowell W R."/>
        </authorList>
    </citation>
    <scope>NUCLEOTIDE SEQUENCE</scope>
</reference>
<dbReference type="PROSITE" id="PS00028">
    <property type="entry name" value="ZINC_FINGER_C2H2_1"/>
    <property type="match status" value="1"/>
</dbReference>
<feature type="region of interest" description="Disordered" evidence="5">
    <location>
        <begin position="549"/>
        <end position="568"/>
    </location>
</feature>
<evidence type="ECO:0000256" key="4">
    <source>
        <dbReference type="ARBA" id="ARBA00023242"/>
    </source>
</evidence>
<gene>
    <name evidence="8" type="ORF">GPM918_LOCUS5217</name>
    <name evidence="7" type="ORF">OVA965_LOCUS3927</name>
    <name evidence="10" type="ORF">SRO942_LOCUS5217</name>
    <name evidence="9" type="ORF">TMI583_LOCUS3925</name>
</gene>
<evidence type="ECO:0000256" key="1">
    <source>
        <dbReference type="ARBA" id="ARBA00022853"/>
    </source>
</evidence>
<dbReference type="Proteomes" id="UP000681722">
    <property type="component" value="Unassembled WGS sequence"/>
</dbReference>
<dbReference type="PANTHER" id="PTHR22970:SF14">
    <property type="entry name" value="AT-RICH INTERACTIVE DOMAIN-CONTAINING PROTEIN 2"/>
    <property type="match status" value="1"/>
</dbReference>
<evidence type="ECO:0000256" key="3">
    <source>
        <dbReference type="ARBA" id="ARBA00023163"/>
    </source>
</evidence>
<dbReference type="AlphaFoldDB" id="A0A813V8Q4"/>
<dbReference type="InterPro" id="IPR001606">
    <property type="entry name" value="ARID_dom"/>
</dbReference>
<dbReference type="InterPro" id="IPR052406">
    <property type="entry name" value="Chromatin_Remodeling_Comp"/>
</dbReference>
<keyword evidence="2" id="KW-0805">Transcription regulation</keyword>
<evidence type="ECO:0000313" key="7">
    <source>
        <dbReference type="EMBL" id="CAF0786971.1"/>
    </source>
</evidence>